<feature type="region of interest" description="Disordered" evidence="1">
    <location>
        <begin position="62"/>
        <end position="82"/>
    </location>
</feature>
<dbReference type="AlphaFoldDB" id="A0A7R8WUS2"/>
<reference evidence="2" key="1">
    <citation type="submission" date="2020-11" db="EMBL/GenBank/DDBJ databases">
        <authorList>
            <person name="Tran Van P."/>
        </authorList>
    </citation>
    <scope>NUCLEOTIDE SEQUENCE</scope>
</reference>
<feature type="non-terminal residue" evidence="2">
    <location>
        <position position="127"/>
    </location>
</feature>
<evidence type="ECO:0000256" key="1">
    <source>
        <dbReference type="SAM" id="MobiDB-lite"/>
    </source>
</evidence>
<proteinExistence type="predicted"/>
<gene>
    <name evidence="2" type="ORF">CTOB1V02_LOCUS12682</name>
</gene>
<evidence type="ECO:0000313" key="2">
    <source>
        <dbReference type="EMBL" id="CAD7234866.1"/>
    </source>
</evidence>
<accession>A0A7R8WUS2</accession>
<feature type="compositionally biased region" description="Basic and acidic residues" evidence="1">
    <location>
        <begin position="70"/>
        <end position="82"/>
    </location>
</feature>
<name>A0A7R8WUS2_9CRUS</name>
<sequence length="127" mass="14233">MLRMYWKPSVDFSSGPTMSIYKQEPVLFGIGKGGSTLVLRGKLSRDALPLLWVQLVSLFGDSGSSSRRGVHADPKRNSPQRTERVGLVGNRLSGALPVQREEGTFQLRVLCHEWILILCPRRFPKVL</sequence>
<organism evidence="2">
    <name type="scientific">Cyprideis torosa</name>
    <dbReference type="NCBI Taxonomy" id="163714"/>
    <lineage>
        <taxon>Eukaryota</taxon>
        <taxon>Metazoa</taxon>
        <taxon>Ecdysozoa</taxon>
        <taxon>Arthropoda</taxon>
        <taxon>Crustacea</taxon>
        <taxon>Oligostraca</taxon>
        <taxon>Ostracoda</taxon>
        <taxon>Podocopa</taxon>
        <taxon>Podocopida</taxon>
        <taxon>Cytherocopina</taxon>
        <taxon>Cytheroidea</taxon>
        <taxon>Cytherideidae</taxon>
        <taxon>Cyprideis</taxon>
    </lineage>
</organism>
<dbReference type="EMBL" id="OB670194">
    <property type="protein sequence ID" value="CAD7234866.1"/>
    <property type="molecule type" value="Genomic_DNA"/>
</dbReference>
<protein>
    <submittedName>
        <fullName evidence="2">Uncharacterized protein</fullName>
    </submittedName>
</protein>